<reference evidence="4 5" key="1">
    <citation type="submission" date="2020-04" db="EMBL/GenBank/DDBJ databases">
        <title>Genome-Wide Identification of 5-Methylcytosine Sites in Bacterial Genomes By High-Throughput Sequencing of MspJI Restriction Fragments.</title>
        <authorList>
            <person name="Wu V."/>
        </authorList>
    </citation>
    <scope>NUCLEOTIDE SEQUENCE [LARGE SCALE GENOMIC DNA]</scope>
    <source>
        <strain evidence="4 5">S2</strain>
    </source>
</reference>
<gene>
    <name evidence="4" type="ORF">HFZ78_29585</name>
</gene>
<evidence type="ECO:0000256" key="2">
    <source>
        <dbReference type="ARBA" id="ARBA00023239"/>
    </source>
</evidence>
<evidence type="ECO:0000259" key="3">
    <source>
        <dbReference type="SMART" id="SM01007"/>
    </source>
</evidence>
<reference evidence="4 5" key="2">
    <citation type="submission" date="2020-04" db="EMBL/GenBank/DDBJ databases">
        <authorList>
            <person name="Fomenkov A."/>
            <person name="Anton B.P."/>
            <person name="Roberts R.J."/>
        </authorList>
    </citation>
    <scope>NUCLEOTIDE SEQUENCE [LARGE SCALE GENOMIC DNA]</scope>
    <source>
        <strain evidence="4 5">S2</strain>
    </source>
</reference>
<name>A0A6H1P9U0_PRIMG</name>
<dbReference type="SUPFAM" id="SSF53639">
    <property type="entry name" value="AraD/HMP-PK domain-like"/>
    <property type="match status" value="1"/>
</dbReference>
<dbReference type="AlphaFoldDB" id="A0A6H1P9U0"/>
<keyword evidence="2" id="KW-0456">Lyase</keyword>
<dbReference type="GO" id="GO:0016832">
    <property type="term" value="F:aldehyde-lyase activity"/>
    <property type="evidence" value="ECO:0007669"/>
    <property type="project" value="TreeGrafter"/>
</dbReference>
<feature type="domain" description="Class II aldolase/adducin N-terminal" evidence="3">
    <location>
        <begin position="11"/>
        <end position="188"/>
    </location>
</feature>
<dbReference type="Pfam" id="PF00596">
    <property type="entry name" value="Aldolase_II"/>
    <property type="match status" value="1"/>
</dbReference>
<dbReference type="SMART" id="SM01007">
    <property type="entry name" value="Aldolase_II"/>
    <property type="match status" value="1"/>
</dbReference>
<dbReference type="GO" id="GO:0046872">
    <property type="term" value="F:metal ion binding"/>
    <property type="evidence" value="ECO:0007669"/>
    <property type="project" value="UniProtKB-KW"/>
</dbReference>
<organism evidence="4 5">
    <name type="scientific">Priestia megaterium</name>
    <name type="common">Bacillus megaterium</name>
    <dbReference type="NCBI Taxonomy" id="1404"/>
    <lineage>
        <taxon>Bacteria</taxon>
        <taxon>Bacillati</taxon>
        <taxon>Bacillota</taxon>
        <taxon>Bacilli</taxon>
        <taxon>Bacillales</taxon>
        <taxon>Bacillaceae</taxon>
        <taxon>Priestia</taxon>
    </lineage>
</organism>
<evidence type="ECO:0000313" key="5">
    <source>
        <dbReference type="Proteomes" id="UP000501868"/>
    </source>
</evidence>
<accession>A0A6H1P9U0</accession>
<proteinExistence type="predicted"/>
<dbReference type="InterPro" id="IPR036409">
    <property type="entry name" value="Aldolase_II/adducin_N_sf"/>
</dbReference>
<dbReference type="GO" id="GO:0005829">
    <property type="term" value="C:cytosol"/>
    <property type="evidence" value="ECO:0007669"/>
    <property type="project" value="TreeGrafter"/>
</dbReference>
<dbReference type="InterPro" id="IPR050197">
    <property type="entry name" value="Aldolase_class_II_sugar_metab"/>
</dbReference>
<dbReference type="Proteomes" id="UP000501868">
    <property type="component" value="Chromosome"/>
</dbReference>
<dbReference type="PANTHER" id="PTHR22789">
    <property type="entry name" value="FUCULOSE PHOSPHATE ALDOLASE"/>
    <property type="match status" value="1"/>
</dbReference>
<dbReference type="GO" id="GO:0019323">
    <property type="term" value="P:pentose catabolic process"/>
    <property type="evidence" value="ECO:0007669"/>
    <property type="project" value="TreeGrafter"/>
</dbReference>
<protein>
    <submittedName>
        <fullName evidence="4">Class II aldolase/adducin family protein</fullName>
    </submittedName>
</protein>
<keyword evidence="1" id="KW-0479">Metal-binding</keyword>
<evidence type="ECO:0000256" key="1">
    <source>
        <dbReference type="ARBA" id="ARBA00022723"/>
    </source>
</evidence>
<evidence type="ECO:0000313" key="4">
    <source>
        <dbReference type="EMBL" id="QIZ10349.1"/>
    </source>
</evidence>
<dbReference type="InterPro" id="IPR001303">
    <property type="entry name" value="Aldolase_II/adducin_N"/>
</dbReference>
<dbReference type="Gene3D" id="3.40.225.10">
    <property type="entry name" value="Class II aldolase/adducin N-terminal domain"/>
    <property type="match status" value="1"/>
</dbReference>
<dbReference type="PANTHER" id="PTHR22789:SF0">
    <property type="entry name" value="3-OXO-TETRONATE 4-PHOSPHATE DECARBOXYLASE-RELATED"/>
    <property type="match status" value="1"/>
</dbReference>
<dbReference type="EMBL" id="CP051128">
    <property type="protein sequence ID" value="QIZ10349.1"/>
    <property type="molecule type" value="Genomic_DNA"/>
</dbReference>
<sequence length="222" mass="25100">MILVRKQELKKQLRETGKYMMQYDLAWGNSGNISAKTEENSFLITASGTYLGDLDLEDFAECSLESGKSINSGRKPSKEVPMHLAIYETRPEIGAVLHASPLYSTLIASSNIDIPSAWFVESMYYLEKIERVPYANPGSMELGELVREKVKKANILLLENHGVLVYDTSLKEAKMALQTLEMACRMLLISQKAGVVLQELSEKEVHSFLQESGYKPRRMWEN</sequence>